<proteinExistence type="predicted"/>
<organism evidence="2 3">
    <name type="scientific">Bacillus infantis</name>
    <dbReference type="NCBI Taxonomy" id="324767"/>
    <lineage>
        <taxon>Bacteria</taxon>
        <taxon>Bacillati</taxon>
        <taxon>Bacillota</taxon>
        <taxon>Bacilli</taxon>
        <taxon>Bacillales</taxon>
        <taxon>Bacillaceae</taxon>
        <taxon>Bacillus</taxon>
    </lineage>
</organism>
<protein>
    <submittedName>
        <fullName evidence="2">Uncharacterized protein</fullName>
    </submittedName>
</protein>
<name>A0A5D4S742_9BACI</name>
<reference evidence="2 3" key="1">
    <citation type="submission" date="2019-08" db="EMBL/GenBank/DDBJ databases">
        <title>Bacillus genomes from the desert of Cuatro Cienegas, Coahuila.</title>
        <authorList>
            <person name="Olmedo-Alvarez G."/>
        </authorList>
    </citation>
    <scope>NUCLEOTIDE SEQUENCE [LARGE SCALE GENOMIC DNA]</scope>
    <source>
        <strain evidence="2 3">CH37_1T</strain>
    </source>
</reference>
<comment type="caution">
    <text evidence="2">The sequence shown here is derived from an EMBL/GenBank/DDBJ whole genome shotgun (WGS) entry which is preliminary data.</text>
</comment>
<dbReference type="Proteomes" id="UP000323732">
    <property type="component" value="Unassembled WGS sequence"/>
</dbReference>
<feature type="compositionally biased region" description="Polar residues" evidence="1">
    <location>
        <begin position="1"/>
        <end position="11"/>
    </location>
</feature>
<dbReference type="AlphaFoldDB" id="A0A5D4S742"/>
<gene>
    <name evidence="2" type="ORF">FZD47_22225</name>
</gene>
<evidence type="ECO:0000313" key="2">
    <source>
        <dbReference type="EMBL" id="TYS59507.1"/>
    </source>
</evidence>
<dbReference type="EMBL" id="VTES01000008">
    <property type="protein sequence ID" value="TYS59507.1"/>
    <property type="molecule type" value="Genomic_DNA"/>
</dbReference>
<accession>A0A5D4S742</accession>
<sequence>MIGVEGTQTPAGDSGKAETPQELALRRLSAVPRKAKCLKRKSAAPISKRKRVYELNQIEKRV</sequence>
<feature type="region of interest" description="Disordered" evidence="1">
    <location>
        <begin position="1"/>
        <end position="21"/>
    </location>
</feature>
<evidence type="ECO:0000256" key="1">
    <source>
        <dbReference type="SAM" id="MobiDB-lite"/>
    </source>
</evidence>
<evidence type="ECO:0000313" key="3">
    <source>
        <dbReference type="Proteomes" id="UP000323732"/>
    </source>
</evidence>